<evidence type="ECO:0000313" key="10">
    <source>
        <dbReference type="EMBL" id="OGH75025.1"/>
    </source>
</evidence>
<dbReference type="STRING" id="1798692.A3G00_01590"/>
<evidence type="ECO:0000256" key="1">
    <source>
        <dbReference type="ARBA" id="ARBA00004370"/>
    </source>
</evidence>
<keyword evidence="8 9" id="KW-0472">Membrane</keyword>
<sequence>MNPITKLKNYFKESVAEMKKVVWPTKKQTTTYTLIVIGLSLGVAIFFGILDYAFNLGLEKIIK</sequence>
<keyword evidence="3 9" id="KW-1003">Cell membrane</keyword>
<dbReference type="GO" id="GO:0008320">
    <property type="term" value="F:protein transmembrane transporter activity"/>
    <property type="evidence" value="ECO:0007669"/>
    <property type="project" value="UniProtKB-UniRule"/>
</dbReference>
<feature type="transmembrane region" description="Helical" evidence="9">
    <location>
        <begin position="32"/>
        <end position="54"/>
    </location>
</feature>
<keyword evidence="2 9" id="KW-0813">Transport</keyword>
<evidence type="ECO:0000256" key="9">
    <source>
        <dbReference type="HAMAP-Rule" id="MF_00422"/>
    </source>
</evidence>
<keyword evidence="4 9" id="KW-0812">Transmembrane</keyword>
<evidence type="ECO:0000256" key="7">
    <source>
        <dbReference type="ARBA" id="ARBA00023010"/>
    </source>
</evidence>
<evidence type="ECO:0000256" key="5">
    <source>
        <dbReference type="ARBA" id="ARBA00022927"/>
    </source>
</evidence>
<evidence type="ECO:0000256" key="3">
    <source>
        <dbReference type="ARBA" id="ARBA00022475"/>
    </source>
</evidence>
<reference evidence="10 11" key="1">
    <citation type="journal article" date="2016" name="Nat. Commun.">
        <title>Thousands of microbial genomes shed light on interconnected biogeochemical processes in an aquifer system.</title>
        <authorList>
            <person name="Anantharaman K."/>
            <person name="Brown C.T."/>
            <person name="Hug L.A."/>
            <person name="Sharon I."/>
            <person name="Castelle C.J."/>
            <person name="Probst A.J."/>
            <person name="Thomas B.C."/>
            <person name="Singh A."/>
            <person name="Wilkins M.J."/>
            <person name="Karaoz U."/>
            <person name="Brodie E.L."/>
            <person name="Williams K.H."/>
            <person name="Hubbard S.S."/>
            <person name="Banfield J.F."/>
        </authorList>
    </citation>
    <scope>NUCLEOTIDE SEQUENCE [LARGE SCALE GENOMIC DNA]</scope>
</reference>
<keyword evidence="6 9" id="KW-1133">Transmembrane helix</keyword>
<dbReference type="NCBIfam" id="TIGR00964">
    <property type="entry name" value="secE_bact"/>
    <property type="match status" value="1"/>
</dbReference>
<dbReference type="GO" id="GO:0043952">
    <property type="term" value="P:protein transport by the Sec complex"/>
    <property type="evidence" value="ECO:0007669"/>
    <property type="project" value="UniProtKB-UniRule"/>
</dbReference>
<dbReference type="Pfam" id="PF00584">
    <property type="entry name" value="SecE"/>
    <property type="match status" value="1"/>
</dbReference>
<comment type="subcellular location">
    <subcellularLocation>
        <location evidence="9">Cell membrane</location>
        <topology evidence="9">Single-pass membrane protein</topology>
    </subcellularLocation>
    <subcellularLocation>
        <location evidence="1">Membrane</location>
    </subcellularLocation>
</comment>
<evidence type="ECO:0000256" key="8">
    <source>
        <dbReference type="ARBA" id="ARBA00023136"/>
    </source>
</evidence>
<name>A0A1F6MTK4_9BACT</name>
<dbReference type="GO" id="GO:0065002">
    <property type="term" value="P:intracellular protein transmembrane transport"/>
    <property type="evidence" value="ECO:0007669"/>
    <property type="project" value="UniProtKB-UniRule"/>
</dbReference>
<dbReference type="GO" id="GO:0006605">
    <property type="term" value="P:protein targeting"/>
    <property type="evidence" value="ECO:0007669"/>
    <property type="project" value="UniProtKB-UniRule"/>
</dbReference>
<keyword evidence="7 9" id="KW-0811">Translocation</keyword>
<dbReference type="InterPro" id="IPR038379">
    <property type="entry name" value="SecE_sf"/>
</dbReference>
<evidence type="ECO:0000313" key="11">
    <source>
        <dbReference type="Proteomes" id="UP000178347"/>
    </source>
</evidence>
<gene>
    <name evidence="9" type="primary">secE</name>
    <name evidence="10" type="ORF">A3G00_01590</name>
</gene>
<comment type="similarity">
    <text evidence="9">Belongs to the SecE/SEC61-gamma family.</text>
</comment>
<evidence type="ECO:0000256" key="2">
    <source>
        <dbReference type="ARBA" id="ARBA00022448"/>
    </source>
</evidence>
<protein>
    <recommendedName>
        <fullName evidence="9">Protein translocase subunit SecE</fullName>
    </recommendedName>
</protein>
<dbReference type="AlphaFoldDB" id="A0A1F6MTK4"/>
<dbReference type="InterPro" id="IPR005807">
    <property type="entry name" value="SecE_bac"/>
</dbReference>
<comment type="function">
    <text evidence="9">Essential subunit of the Sec protein translocation channel SecYEG. Clamps together the 2 halves of SecY. May contact the channel plug during translocation.</text>
</comment>
<dbReference type="Gene3D" id="1.20.5.1030">
    <property type="entry name" value="Preprotein translocase secy subunit"/>
    <property type="match status" value="1"/>
</dbReference>
<evidence type="ECO:0000256" key="4">
    <source>
        <dbReference type="ARBA" id="ARBA00022692"/>
    </source>
</evidence>
<evidence type="ECO:0000256" key="6">
    <source>
        <dbReference type="ARBA" id="ARBA00022989"/>
    </source>
</evidence>
<dbReference type="EMBL" id="MFQN01000011">
    <property type="protein sequence ID" value="OGH75025.1"/>
    <property type="molecule type" value="Genomic_DNA"/>
</dbReference>
<dbReference type="HAMAP" id="MF_00422">
    <property type="entry name" value="SecE"/>
    <property type="match status" value="1"/>
</dbReference>
<dbReference type="GO" id="GO:0005886">
    <property type="term" value="C:plasma membrane"/>
    <property type="evidence" value="ECO:0007669"/>
    <property type="project" value="UniProtKB-SubCell"/>
</dbReference>
<proteinExistence type="inferred from homology"/>
<dbReference type="PANTHER" id="PTHR33910:SF1">
    <property type="entry name" value="PROTEIN TRANSLOCASE SUBUNIT SECE"/>
    <property type="match status" value="1"/>
</dbReference>
<accession>A0A1F6MTK4</accession>
<dbReference type="PROSITE" id="PS01067">
    <property type="entry name" value="SECE_SEC61G"/>
    <property type="match status" value="1"/>
</dbReference>
<dbReference type="GO" id="GO:0009306">
    <property type="term" value="P:protein secretion"/>
    <property type="evidence" value="ECO:0007669"/>
    <property type="project" value="UniProtKB-UniRule"/>
</dbReference>
<dbReference type="PANTHER" id="PTHR33910">
    <property type="entry name" value="PROTEIN TRANSLOCASE SUBUNIT SECE"/>
    <property type="match status" value="1"/>
</dbReference>
<dbReference type="Proteomes" id="UP000178347">
    <property type="component" value="Unassembled WGS sequence"/>
</dbReference>
<comment type="subunit">
    <text evidence="9">Component of the Sec protein translocase complex. Heterotrimer consisting of SecY, SecE and SecG subunits. The heterotrimers can form oligomers, although 1 heterotrimer is thought to be able to translocate proteins. Interacts with the ribosome. Interacts with SecDF, and other proteins may be involved. Interacts with SecA.</text>
</comment>
<dbReference type="InterPro" id="IPR001901">
    <property type="entry name" value="Translocase_SecE/Sec61-g"/>
</dbReference>
<organism evidence="10 11">
    <name type="scientific">Candidatus Magasanikbacteria bacterium RIFCSPLOWO2_12_FULL_43_12</name>
    <dbReference type="NCBI Taxonomy" id="1798692"/>
    <lineage>
        <taxon>Bacteria</taxon>
        <taxon>Candidatus Magasanikiibacteriota</taxon>
    </lineage>
</organism>
<keyword evidence="5 9" id="KW-0653">Protein transport</keyword>
<comment type="caution">
    <text evidence="10">The sequence shown here is derived from an EMBL/GenBank/DDBJ whole genome shotgun (WGS) entry which is preliminary data.</text>
</comment>